<name>A0A8S5PDC0_9CAUD</name>
<reference evidence="1" key="1">
    <citation type="journal article" date="2021" name="Proc. Natl. Acad. Sci. U.S.A.">
        <title>A Catalog of Tens of Thousands of Viruses from Human Metagenomes Reveals Hidden Associations with Chronic Diseases.</title>
        <authorList>
            <person name="Tisza M.J."/>
            <person name="Buck C.B."/>
        </authorList>
    </citation>
    <scope>NUCLEOTIDE SEQUENCE</scope>
    <source>
        <strain evidence="1">CtmpG14</strain>
    </source>
</reference>
<sequence length="125" mass="14880">MKDLVKKYAKFASRNLEFNGSMNDYNQLRSSDYTAELNFVADDVQFLNADKSITKTEYGVWVKVCESTNSIDNDFNDKGADWDRLHISVPEDVEFFNFMFDLENEEEIQQFKNFLFDFYNYYMCV</sequence>
<proteinExistence type="predicted"/>
<evidence type="ECO:0000313" key="1">
    <source>
        <dbReference type="EMBL" id="DAE04212.1"/>
    </source>
</evidence>
<organism evidence="1">
    <name type="scientific">Siphoviridae sp. ctmpG14</name>
    <dbReference type="NCBI Taxonomy" id="2825654"/>
    <lineage>
        <taxon>Viruses</taxon>
        <taxon>Duplodnaviria</taxon>
        <taxon>Heunggongvirae</taxon>
        <taxon>Uroviricota</taxon>
        <taxon>Caudoviricetes</taxon>
    </lineage>
</organism>
<accession>A0A8S5PDC0</accession>
<protein>
    <submittedName>
        <fullName evidence="1">Uncharacterized protein</fullName>
    </submittedName>
</protein>
<dbReference type="EMBL" id="BK015384">
    <property type="protein sequence ID" value="DAE04212.1"/>
    <property type="molecule type" value="Genomic_DNA"/>
</dbReference>